<protein>
    <recommendedName>
        <fullName evidence="4">DUF2232 domain-containing protein</fullName>
    </recommendedName>
</protein>
<keyword evidence="3" id="KW-1185">Reference proteome</keyword>
<keyword evidence="1" id="KW-0472">Membrane</keyword>
<dbReference type="OrthoDB" id="2987886at2"/>
<feature type="transmembrane region" description="Helical" evidence="1">
    <location>
        <begin position="272"/>
        <end position="294"/>
    </location>
</feature>
<reference evidence="2 3" key="1">
    <citation type="submission" date="2019-05" db="EMBL/GenBank/DDBJ databases">
        <authorList>
            <person name="Chen C."/>
        </authorList>
    </citation>
    <scope>NUCLEOTIDE SEQUENCE [LARGE SCALE GENOMIC DNA]</scope>
    <source>
        <strain evidence="2 3">HB172198</strain>
    </source>
</reference>
<dbReference type="AlphaFoldDB" id="A0A4P8XVG3"/>
<feature type="transmembrane region" description="Helical" evidence="1">
    <location>
        <begin position="237"/>
        <end position="260"/>
    </location>
</feature>
<accession>A0A4P8XVG3</accession>
<proteinExistence type="predicted"/>
<organism evidence="2 3">
    <name type="scientific">Paenibacillus algicola</name>
    <dbReference type="NCBI Taxonomy" id="2565926"/>
    <lineage>
        <taxon>Bacteria</taxon>
        <taxon>Bacillati</taxon>
        <taxon>Bacillota</taxon>
        <taxon>Bacilli</taxon>
        <taxon>Bacillales</taxon>
        <taxon>Paenibacillaceae</taxon>
        <taxon>Paenibacillus</taxon>
    </lineage>
</organism>
<evidence type="ECO:0000313" key="2">
    <source>
        <dbReference type="EMBL" id="QCT04879.1"/>
    </source>
</evidence>
<feature type="transmembrane region" description="Helical" evidence="1">
    <location>
        <begin position="94"/>
        <end position="117"/>
    </location>
</feature>
<feature type="transmembrane region" description="Helical" evidence="1">
    <location>
        <begin position="207"/>
        <end position="225"/>
    </location>
</feature>
<keyword evidence="1" id="KW-1133">Transmembrane helix</keyword>
<evidence type="ECO:0000313" key="3">
    <source>
        <dbReference type="Proteomes" id="UP000300879"/>
    </source>
</evidence>
<evidence type="ECO:0000256" key="1">
    <source>
        <dbReference type="SAM" id="Phobius"/>
    </source>
</evidence>
<dbReference type="RefSeq" id="WP_138227516.1">
    <property type="nucleotide sequence ID" value="NZ_CP040396.1"/>
</dbReference>
<keyword evidence="1" id="KW-0812">Transmembrane</keyword>
<gene>
    <name evidence="2" type="ORF">E6C60_4174</name>
</gene>
<dbReference type="PANTHER" id="PTHR41324:SF1">
    <property type="entry name" value="DUF2232 DOMAIN-CONTAINING PROTEIN"/>
    <property type="match status" value="1"/>
</dbReference>
<feature type="transmembrane region" description="Helical" evidence="1">
    <location>
        <begin position="12"/>
        <end position="44"/>
    </location>
</feature>
<dbReference type="Pfam" id="PF09991">
    <property type="entry name" value="DUF2232"/>
    <property type="match status" value="1"/>
</dbReference>
<dbReference type="PANTHER" id="PTHR41324">
    <property type="entry name" value="MEMBRANE PROTEIN-RELATED"/>
    <property type="match status" value="1"/>
</dbReference>
<feature type="transmembrane region" description="Helical" evidence="1">
    <location>
        <begin position="165"/>
        <end position="186"/>
    </location>
</feature>
<dbReference type="EMBL" id="CP040396">
    <property type="protein sequence ID" value="QCT04879.1"/>
    <property type="molecule type" value="Genomic_DNA"/>
</dbReference>
<evidence type="ECO:0008006" key="4">
    <source>
        <dbReference type="Google" id="ProtNLM"/>
    </source>
</evidence>
<dbReference type="Proteomes" id="UP000300879">
    <property type="component" value="Chromosome"/>
</dbReference>
<feature type="transmembrane region" description="Helical" evidence="1">
    <location>
        <begin position="56"/>
        <end position="82"/>
    </location>
</feature>
<sequence length="305" mass="34223">MKQRFAPAVWSIIYLLLLLSLLTPFSMVTAFLLVVPVAVLFAALPLKLFMLHIVPVWLAVALIHPIFLVMAAFFLVPGVIMGQLYRKQEPAMKVLRYGLAALLLELVLLLVVGTAFFQLDVNQYVDEIVTMTTQPLEDMGSSGALTGGLTWTAEQSEAISRMTQMMLPFAMILSSLLIVAITHAIARPVLNRMGVSVPALKRAKDWRLPRSLIWYYLLVVILDFASQDSDSRFLEVIVVNATPLLQLCFMIQALGFFFFLADNRKWHPILPILSAIPIVLFPPMQIIGILDLVFPLRQAFSKNKR</sequence>
<name>A0A4P8XVG3_9BACL</name>
<dbReference type="InterPro" id="IPR018710">
    <property type="entry name" value="DUF2232"/>
</dbReference>
<dbReference type="KEGG" id="palo:E6C60_4174"/>